<dbReference type="Pfam" id="PF05641">
    <property type="entry name" value="Agenet"/>
    <property type="match status" value="2"/>
</dbReference>
<feature type="domain" description="Agenet" evidence="5">
    <location>
        <begin position="82"/>
        <end position="139"/>
    </location>
</feature>
<feature type="region of interest" description="Disordered" evidence="4">
    <location>
        <begin position="585"/>
        <end position="641"/>
    </location>
</feature>
<dbReference type="PANTHER" id="PTHR31917:SF153">
    <property type="entry name" value="DUF724 DOMAIN-CONTAINING PROTEIN 3-RELATED"/>
    <property type="match status" value="1"/>
</dbReference>
<feature type="domain" description="Agenet" evidence="5">
    <location>
        <begin position="7"/>
        <end position="78"/>
    </location>
</feature>
<dbReference type="PANTHER" id="PTHR31917">
    <property type="entry name" value="AGENET DOMAIN-CONTAINING PROTEIN-RELATED"/>
    <property type="match status" value="1"/>
</dbReference>
<evidence type="ECO:0000313" key="7">
    <source>
        <dbReference type="Proteomes" id="UP000077755"/>
    </source>
</evidence>
<dbReference type="Proteomes" id="UP000077755">
    <property type="component" value="Chromosome 2"/>
</dbReference>
<sequence>MGIDSSSKFTKNARVEVTSEEEGFTGAWYLAKIIDPFPRKRPNQFYVQYETLLDENSAKPLKEFVNCSLVRPIPPQEIQKIQSFQLDDAVDAFYKDGWWTGVITNVFEGNSRFEVTFSNPPDLIVFPAGDLRLHRDWINGKWTRPKKNQRITGLLFSIGKKVEVSFSRVEHSEVWFPAIVQEDTGNGSFLVEYQCLGKNGEPESLKVVVDSLHIRPSPPQLKGKNYDLLEKVDAYIEFGWWSGVLTKELPDNKYLVFFNKMKKERLLGQSEIRPHMEWKEGNWFSTSQDISTTLDYQGLAKSDNLNVHQTEARTADFLNSLDIRTEWVTPSKEMEHSNNSNLPILPKDRLYSSLVKASGDDIHLISNSTNGGARTSNIEQSKFNLPSENFSRGKRARTKRHKVDEPEYHAPQHSKRSVGRPPKSRIGKPLTLAGDKNGYAVNCTEENFVQKDSVTEVPITRNPEKEVIEGSQAEILSHPAEVVLDLSGGEHLVHNPPVEGIKEADQLERQVESTGKRKRGRPPKLQKSLEVVAMPNGGVTAQNRSLGEVVFPVVVGLKAKKVDGSVNSKEMIGVDKKILNGLVDKKSKSSSKTEVYPAKKDKLQSKKGIQVSVGKQARDSSKRGRRTPIIDAESPNQDSEDLSAKIVTEVDGKGSSVKEAETSTVRSSLHMSDDQPLRMWLDCPKTADATSVSQGRNVEKQCITNFSKDIVVLPSQCDDQNWPFAKTNYSLWNSLESEEAFRLVPQTPHFQSLFSQRESSREGAAIASMVNFSNVFKMASNLQPDCPRNTIEDALETLLDLENDGFMVNVVRDRFLQLLSAKDKVEGFVAKAKETTDQIEEIDHDQSMIDLNIKDIQNRIRLLQEECALALSKKAEQYSTIAHLKSKVSGLNDSIRNAELEFTALVATPWQV</sequence>
<evidence type="ECO:0000259" key="5">
    <source>
        <dbReference type="SMART" id="SM00743"/>
    </source>
</evidence>
<dbReference type="InterPro" id="IPR007930">
    <property type="entry name" value="DUF724"/>
</dbReference>
<feature type="compositionally biased region" description="Basic residues" evidence="4">
    <location>
        <begin position="392"/>
        <end position="401"/>
    </location>
</feature>
<evidence type="ECO:0000256" key="4">
    <source>
        <dbReference type="SAM" id="MobiDB-lite"/>
    </source>
</evidence>
<evidence type="ECO:0000256" key="3">
    <source>
        <dbReference type="SAM" id="Coils"/>
    </source>
</evidence>
<dbReference type="Pfam" id="PF05266">
    <property type="entry name" value="DUF724"/>
    <property type="match status" value="1"/>
</dbReference>
<dbReference type="CDD" id="cd20406">
    <property type="entry name" value="Tudor_Agenet_AtDUF_rpt2_4"/>
    <property type="match status" value="2"/>
</dbReference>
<dbReference type="CDD" id="cd20405">
    <property type="entry name" value="Tudor_Agenet_AtDUF_rpt1_3"/>
    <property type="match status" value="2"/>
</dbReference>
<protein>
    <recommendedName>
        <fullName evidence="5">Agenet domain-containing protein</fullName>
    </recommendedName>
</protein>
<evidence type="ECO:0000313" key="6">
    <source>
        <dbReference type="EMBL" id="WOG87232.1"/>
    </source>
</evidence>
<dbReference type="EMBL" id="CP093344">
    <property type="protein sequence ID" value="WOG87232.1"/>
    <property type="molecule type" value="Genomic_DNA"/>
</dbReference>
<feature type="compositionally biased region" description="Basic residues" evidence="4">
    <location>
        <begin position="412"/>
        <end position="426"/>
    </location>
</feature>
<feature type="coiled-coil region" evidence="3">
    <location>
        <begin position="853"/>
        <end position="901"/>
    </location>
</feature>
<gene>
    <name evidence="6" type="ORF">DCAR_0206455</name>
</gene>
<dbReference type="InterPro" id="IPR008395">
    <property type="entry name" value="Agenet-like_dom"/>
</dbReference>
<reference evidence="6" key="1">
    <citation type="journal article" date="2016" name="Nat. Genet.">
        <title>A high-quality carrot genome assembly provides new insights into carotenoid accumulation and asterid genome evolution.</title>
        <authorList>
            <person name="Iorizzo M."/>
            <person name="Ellison S."/>
            <person name="Senalik D."/>
            <person name="Zeng P."/>
            <person name="Satapoomin P."/>
            <person name="Huang J."/>
            <person name="Bowman M."/>
            <person name="Iovene M."/>
            <person name="Sanseverino W."/>
            <person name="Cavagnaro P."/>
            <person name="Yildiz M."/>
            <person name="Macko-Podgorni A."/>
            <person name="Moranska E."/>
            <person name="Grzebelus E."/>
            <person name="Grzebelus D."/>
            <person name="Ashrafi H."/>
            <person name="Zheng Z."/>
            <person name="Cheng S."/>
            <person name="Spooner D."/>
            <person name="Van Deynze A."/>
            <person name="Simon P."/>
        </authorList>
    </citation>
    <scope>NUCLEOTIDE SEQUENCE</scope>
    <source>
        <tissue evidence="6">Leaf</tissue>
    </source>
</reference>
<organism evidence="6 7">
    <name type="scientific">Daucus carota subsp. sativus</name>
    <name type="common">Carrot</name>
    <dbReference type="NCBI Taxonomy" id="79200"/>
    <lineage>
        <taxon>Eukaryota</taxon>
        <taxon>Viridiplantae</taxon>
        <taxon>Streptophyta</taxon>
        <taxon>Embryophyta</taxon>
        <taxon>Tracheophyta</taxon>
        <taxon>Spermatophyta</taxon>
        <taxon>Magnoliopsida</taxon>
        <taxon>eudicotyledons</taxon>
        <taxon>Gunneridae</taxon>
        <taxon>Pentapetalae</taxon>
        <taxon>asterids</taxon>
        <taxon>campanulids</taxon>
        <taxon>Apiales</taxon>
        <taxon>Apiaceae</taxon>
        <taxon>Apioideae</taxon>
        <taxon>Scandiceae</taxon>
        <taxon>Daucinae</taxon>
        <taxon>Daucus</taxon>
        <taxon>Daucus sect. Daucus</taxon>
    </lineage>
</organism>
<feature type="domain" description="Agenet" evidence="5">
    <location>
        <begin position="224"/>
        <end position="280"/>
    </location>
</feature>
<proteinExistence type="predicted"/>
<dbReference type="AlphaFoldDB" id="A0AAF0WC66"/>
<keyword evidence="1" id="KW-0813">Transport</keyword>
<feature type="compositionally biased region" description="Polar residues" evidence="4">
    <location>
        <begin position="365"/>
        <end position="390"/>
    </location>
</feature>
<reference evidence="6" key="2">
    <citation type="submission" date="2022-03" db="EMBL/GenBank/DDBJ databases">
        <title>Draft title - Genomic analysis of global carrot germplasm unveils the trajectory of domestication and the origin of high carotenoid orange carrot.</title>
        <authorList>
            <person name="Iorizzo M."/>
            <person name="Ellison S."/>
            <person name="Senalik D."/>
            <person name="Macko-Podgorni A."/>
            <person name="Grzebelus D."/>
            <person name="Bostan H."/>
            <person name="Rolling W."/>
            <person name="Curaba J."/>
            <person name="Simon P."/>
        </authorList>
    </citation>
    <scope>NUCLEOTIDE SEQUENCE</scope>
    <source>
        <tissue evidence="6">Leaf</tissue>
    </source>
</reference>
<name>A0AAF0WC66_DAUCS</name>
<feature type="domain" description="Agenet" evidence="5">
    <location>
        <begin position="154"/>
        <end position="222"/>
    </location>
</feature>
<keyword evidence="2" id="KW-0341">Growth regulation</keyword>
<accession>A0AAF0WC66</accession>
<feature type="region of interest" description="Disordered" evidence="4">
    <location>
        <begin position="365"/>
        <end position="432"/>
    </location>
</feature>
<keyword evidence="7" id="KW-1185">Reference proteome</keyword>
<dbReference type="SMART" id="SM00743">
    <property type="entry name" value="Agenet"/>
    <property type="match status" value="4"/>
</dbReference>
<evidence type="ECO:0000256" key="2">
    <source>
        <dbReference type="ARBA" id="ARBA00022604"/>
    </source>
</evidence>
<keyword evidence="3" id="KW-0175">Coiled coil</keyword>
<evidence type="ECO:0000256" key="1">
    <source>
        <dbReference type="ARBA" id="ARBA00022448"/>
    </source>
</evidence>
<dbReference type="InterPro" id="IPR014002">
    <property type="entry name" value="Agenet_dom_plant"/>
</dbReference>